<evidence type="ECO:0000256" key="1">
    <source>
        <dbReference type="SAM" id="SignalP"/>
    </source>
</evidence>
<dbReference type="InParanoid" id="A0A3N4LHD8"/>
<dbReference type="OrthoDB" id="5423334at2759"/>
<sequence length="352" mass="40064">MLQSFSIFYPIQVLLCCFPWLPQIHKNWSFEAQGLRGGTAPHVDTALLKAQINCLTSQRDEALHVLQQLEDFATAVYPAYKSLSLKKLKAKLNVRGDCNSKLYTFYQTTLYLLSDLEKRKETISSLTSEILRFGDTQLEANRDDYYFATKFAGVFRAVEEWVYLKFLDADIEQQLEAGAVNLLRERAGGDWQRWLKEEHLLLLTSVVSEMLVSQVLEPPLLGVVDSFVALIKSAIEKSFLESRQEGPNAGSTSRLTPFTDTDADIKWRAKTIEVLTDSPLFWEAFQPTAYNVFDSILNTFSPLTYKDTQTRTKKLAALIKEGGSVAIECQKEPSQFKFKRFPPGSRWRKISG</sequence>
<accession>A0A3N4LHD8</accession>
<organism evidence="2 3">
    <name type="scientific">Terfezia boudieri ATCC MYA-4762</name>
    <dbReference type="NCBI Taxonomy" id="1051890"/>
    <lineage>
        <taxon>Eukaryota</taxon>
        <taxon>Fungi</taxon>
        <taxon>Dikarya</taxon>
        <taxon>Ascomycota</taxon>
        <taxon>Pezizomycotina</taxon>
        <taxon>Pezizomycetes</taxon>
        <taxon>Pezizales</taxon>
        <taxon>Pezizaceae</taxon>
        <taxon>Terfezia</taxon>
    </lineage>
</organism>
<evidence type="ECO:0000313" key="3">
    <source>
        <dbReference type="Proteomes" id="UP000267821"/>
    </source>
</evidence>
<reference evidence="2 3" key="1">
    <citation type="journal article" date="2018" name="Nat. Ecol. Evol.">
        <title>Pezizomycetes genomes reveal the molecular basis of ectomycorrhizal truffle lifestyle.</title>
        <authorList>
            <person name="Murat C."/>
            <person name="Payen T."/>
            <person name="Noel B."/>
            <person name="Kuo A."/>
            <person name="Morin E."/>
            <person name="Chen J."/>
            <person name="Kohler A."/>
            <person name="Krizsan K."/>
            <person name="Balestrini R."/>
            <person name="Da Silva C."/>
            <person name="Montanini B."/>
            <person name="Hainaut M."/>
            <person name="Levati E."/>
            <person name="Barry K.W."/>
            <person name="Belfiori B."/>
            <person name="Cichocki N."/>
            <person name="Clum A."/>
            <person name="Dockter R.B."/>
            <person name="Fauchery L."/>
            <person name="Guy J."/>
            <person name="Iotti M."/>
            <person name="Le Tacon F."/>
            <person name="Lindquist E.A."/>
            <person name="Lipzen A."/>
            <person name="Malagnac F."/>
            <person name="Mello A."/>
            <person name="Molinier V."/>
            <person name="Miyauchi S."/>
            <person name="Poulain J."/>
            <person name="Riccioni C."/>
            <person name="Rubini A."/>
            <person name="Sitrit Y."/>
            <person name="Splivallo R."/>
            <person name="Traeger S."/>
            <person name="Wang M."/>
            <person name="Zifcakova L."/>
            <person name="Wipf D."/>
            <person name="Zambonelli A."/>
            <person name="Paolocci F."/>
            <person name="Nowrousian M."/>
            <person name="Ottonello S."/>
            <person name="Baldrian P."/>
            <person name="Spatafora J.W."/>
            <person name="Henrissat B."/>
            <person name="Nagy L.G."/>
            <person name="Aury J.M."/>
            <person name="Wincker P."/>
            <person name="Grigoriev I.V."/>
            <person name="Bonfante P."/>
            <person name="Martin F.M."/>
        </authorList>
    </citation>
    <scope>NUCLEOTIDE SEQUENCE [LARGE SCALE GENOMIC DNA]</scope>
    <source>
        <strain evidence="2 3">ATCC MYA-4762</strain>
    </source>
</reference>
<feature type="signal peptide" evidence="1">
    <location>
        <begin position="1"/>
        <end position="16"/>
    </location>
</feature>
<dbReference type="AlphaFoldDB" id="A0A3N4LHD8"/>
<dbReference type="Proteomes" id="UP000267821">
    <property type="component" value="Unassembled WGS sequence"/>
</dbReference>
<keyword evidence="3" id="KW-1185">Reference proteome</keyword>
<feature type="chain" id="PRO_5017921478" evidence="1">
    <location>
        <begin position="17"/>
        <end position="352"/>
    </location>
</feature>
<evidence type="ECO:0000313" key="2">
    <source>
        <dbReference type="EMBL" id="RPB20862.1"/>
    </source>
</evidence>
<dbReference type="STRING" id="1051890.A0A3N4LHD8"/>
<gene>
    <name evidence="2" type="ORF">L211DRAFT_497575</name>
</gene>
<dbReference type="EMBL" id="ML121567">
    <property type="protein sequence ID" value="RPB20862.1"/>
    <property type="molecule type" value="Genomic_DNA"/>
</dbReference>
<name>A0A3N4LHD8_9PEZI</name>
<protein>
    <submittedName>
        <fullName evidence="2">Uncharacterized protein</fullName>
    </submittedName>
</protein>
<keyword evidence="1" id="KW-0732">Signal</keyword>
<proteinExistence type="predicted"/>